<dbReference type="InterPro" id="IPR013083">
    <property type="entry name" value="Znf_RING/FYVE/PHD"/>
</dbReference>
<dbReference type="Pfam" id="PF00443">
    <property type="entry name" value="UCH"/>
    <property type="match status" value="1"/>
</dbReference>
<dbReference type="PANTHER" id="PTHR21646:SF10">
    <property type="entry name" value="UBIQUITIN CARBOXYL-TERMINAL HYDROLASE 14"/>
    <property type="match status" value="1"/>
</dbReference>
<proteinExistence type="inferred from homology"/>
<dbReference type="InterPro" id="IPR018200">
    <property type="entry name" value="USP_CS"/>
</dbReference>
<keyword evidence="3" id="KW-0677">Repeat</keyword>
<organism evidence="10 11">
    <name type="scientific">Dunaliella salina</name>
    <name type="common">Green alga</name>
    <name type="synonym">Protococcus salinus</name>
    <dbReference type="NCBI Taxonomy" id="3046"/>
    <lineage>
        <taxon>Eukaryota</taxon>
        <taxon>Viridiplantae</taxon>
        <taxon>Chlorophyta</taxon>
        <taxon>core chlorophytes</taxon>
        <taxon>Chlorophyceae</taxon>
        <taxon>CS clade</taxon>
        <taxon>Chlamydomonadales</taxon>
        <taxon>Dunaliellaceae</taxon>
        <taxon>Dunaliella</taxon>
    </lineage>
</organism>
<feature type="region of interest" description="Disordered" evidence="7">
    <location>
        <begin position="387"/>
        <end position="415"/>
    </location>
</feature>
<keyword evidence="2" id="KW-0479">Metal-binding</keyword>
<evidence type="ECO:0000313" key="10">
    <source>
        <dbReference type="EMBL" id="KAF5837690.1"/>
    </source>
</evidence>
<evidence type="ECO:0000256" key="5">
    <source>
        <dbReference type="ARBA" id="ARBA00022833"/>
    </source>
</evidence>
<accession>A0ABQ7GSZ2</accession>
<dbReference type="InterPro" id="IPR028889">
    <property type="entry name" value="USP"/>
</dbReference>
<gene>
    <name evidence="10" type="ORF">DUNSADRAFT_4055</name>
</gene>
<evidence type="ECO:0000259" key="8">
    <source>
        <dbReference type="PROSITE" id="PS50235"/>
    </source>
</evidence>
<keyword evidence="11" id="KW-1185">Reference proteome</keyword>
<dbReference type="Pfam" id="PF17807">
    <property type="entry name" value="zf-UBP_var"/>
    <property type="match status" value="1"/>
</dbReference>
<dbReference type="Pfam" id="PF02148">
    <property type="entry name" value="zf-UBP"/>
    <property type="match status" value="1"/>
</dbReference>
<dbReference type="PROSITE" id="PS50271">
    <property type="entry name" value="ZF_UBP"/>
    <property type="match status" value="1"/>
</dbReference>
<dbReference type="Gene3D" id="3.90.70.10">
    <property type="entry name" value="Cysteine proteinases"/>
    <property type="match status" value="1"/>
</dbReference>
<dbReference type="PANTHER" id="PTHR21646">
    <property type="entry name" value="UBIQUITIN CARBOXYL-TERMINAL HYDROLASE"/>
    <property type="match status" value="1"/>
</dbReference>
<evidence type="ECO:0000256" key="1">
    <source>
        <dbReference type="ARBA" id="ARBA00009085"/>
    </source>
</evidence>
<evidence type="ECO:0000256" key="3">
    <source>
        <dbReference type="ARBA" id="ARBA00022737"/>
    </source>
</evidence>
<dbReference type="InterPro" id="IPR016652">
    <property type="entry name" value="Ubiquitinyl_hydrolase"/>
</dbReference>
<dbReference type="PIRSF" id="PIRSF016308">
    <property type="entry name" value="UBP"/>
    <property type="match status" value="1"/>
</dbReference>
<dbReference type="Gene3D" id="3.30.40.10">
    <property type="entry name" value="Zinc/RING finger domain, C3HC4 (zinc finger)"/>
    <property type="match status" value="2"/>
</dbReference>
<dbReference type="PROSITE" id="PS00972">
    <property type="entry name" value="USP_1"/>
    <property type="match status" value="1"/>
</dbReference>
<dbReference type="Proteomes" id="UP000815325">
    <property type="component" value="Unassembled WGS sequence"/>
</dbReference>
<keyword evidence="4 6" id="KW-0863">Zinc-finger</keyword>
<dbReference type="InterPro" id="IPR038765">
    <property type="entry name" value="Papain-like_cys_pep_sf"/>
</dbReference>
<reference evidence="10" key="1">
    <citation type="submission" date="2017-08" db="EMBL/GenBank/DDBJ databases">
        <authorList>
            <person name="Polle J.E."/>
            <person name="Barry K."/>
            <person name="Cushman J."/>
            <person name="Schmutz J."/>
            <person name="Tran D."/>
            <person name="Hathwaick L.T."/>
            <person name="Yim W.C."/>
            <person name="Jenkins J."/>
            <person name="Mckie-Krisberg Z.M."/>
            <person name="Prochnik S."/>
            <person name="Lindquist E."/>
            <person name="Dockter R.B."/>
            <person name="Adam C."/>
            <person name="Molina H."/>
            <person name="Bunkerborg J."/>
            <person name="Jin E."/>
            <person name="Buchheim M."/>
            <person name="Magnuson J."/>
        </authorList>
    </citation>
    <scope>NUCLEOTIDE SEQUENCE</scope>
    <source>
        <strain evidence="10">CCAP 19/18</strain>
    </source>
</reference>
<feature type="domain" description="USP" evidence="8">
    <location>
        <begin position="325"/>
        <end position="657"/>
    </location>
</feature>
<dbReference type="InterPro" id="IPR050185">
    <property type="entry name" value="Ub_carboxyl-term_hydrolase"/>
</dbReference>
<dbReference type="SUPFAM" id="SSF54001">
    <property type="entry name" value="Cysteine proteinases"/>
    <property type="match status" value="1"/>
</dbReference>
<dbReference type="EMBL" id="MU069607">
    <property type="protein sequence ID" value="KAF5837690.1"/>
    <property type="molecule type" value="Genomic_DNA"/>
</dbReference>
<dbReference type="InterPro" id="IPR041432">
    <property type="entry name" value="UBP13_Znf-UBP_var"/>
</dbReference>
<evidence type="ECO:0000256" key="7">
    <source>
        <dbReference type="SAM" id="MobiDB-lite"/>
    </source>
</evidence>
<dbReference type="SMART" id="SM00290">
    <property type="entry name" value="ZnF_UBP"/>
    <property type="match status" value="1"/>
</dbReference>
<comment type="similarity">
    <text evidence="1">Belongs to the peptidase C19 family.</text>
</comment>
<evidence type="ECO:0000256" key="4">
    <source>
        <dbReference type="ARBA" id="ARBA00022771"/>
    </source>
</evidence>
<name>A0ABQ7GSZ2_DUNSA</name>
<dbReference type="InterPro" id="IPR001607">
    <property type="entry name" value="Znf_UBP"/>
</dbReference>
<dbReference type="InterPro" id="IPR001394">
    <property type="entry name" value="Peptidase_C19_UCH"/>
</dbReference>
<dbReference type="PROSITE" id="PS50235">
    <property type="entry name" value="USP_3"/>
    <property type="match status" value="1"/>
</dbReference>
<protein>
    <recommendedName>
        <fullName evidence="12">Ubiquitinyl hydrolase 1</fullName>
    </recommendedName>
</protein>
<keyword evidence="5" id="KW-0862">Zinc</keyword>
<evidence type="ECO:0000256" key="2">
    <source>
        <dbReference type="ARBA" id="ARBA00022723"/>
    </source>
</evidence>
<evidence type="ECO:0000313" key="11">
    <source>
        <dbReference type="Proteomes" id="UP000815325"/>
    </source>
</evidence>
<dbReference type="SUPFAM" id="SSF57850">
    <property type="entry name" value="RING/U-box"/>
    <property type="match status" value="1"/>
</dbReference>
<comment type="caution">
    <text evidence="10">The sequence shown here is derived from an EMBL/GenBank/DDBJ whole genome shotgun (WGS) entry which is preliminary data.</text>
</comment>
<evidence type="ECO:0008006" key="12">
    <source>
        <dbReference type="Google" id="ProtNLM"/>
    </source>
</evidence>
<evidence type="ECO:0000256" key="6">
    <source>
        <dbReference type="PROSITE-ProRule" id="PRU00502"/>
    </source>
</evidence>
<sequence length="657" mass="72431">MVDEATLKVVRGALGGVKVAAPHDRVLKNECCFSFDTAESPGGIYINLRTFQAFGEEFVALDQQRTKNSLYLHEKAHRVPLEEEGDADKEAVKIRPEGGMQVSLGGGPKYRLEKTKELVVMDPSAGSTLRVPLPCPDLPELLLQAIASLEAHEDSSTKDHVTEWAEELRPSRYAENLPQLEASRKISPNPQDWRCDESGVTENLWLNLSTGFIGSGRQNFDGSGGNGAALRHYEATGRKYPLVVKLGTLSPHGGDVYSYADDENDMVIDPYLAQHLAHWGINMMQMEKTEKTTAELQLEMNLNYEYSRITEEGSKMTPLSGPGLTGLINLGNTCYMNSVLQLLANVPEFRSKYVNPAGEIFKSAPTDPTMDLGSQLTKVAVALAQGRTGHTLPPEAPPTDNTDEARGVHPPKPTASEDLKVLTRAVRPAYFKSIIGKGHPEFSTFHQQDAVEFFQHLLNQVARFERAGAQRMGEAATATLPTPNYFNFQVQERDQCSESKLLRYKFQDSNVLALGIPEEAATNRAEVAAYKERAQQYQAAGETGQRPEPVIPNVPFAACIERFAAPEEMADVFSPALGRKVPATRTTRLASFPPYLMLSFKRYYVAENWVPKKLEVAVDVPTHINLEHLRGRGPQPGEELQPDVPEGATAAFELASL</sequence>
<feature type="domain" description="UBP-type" evidence="9">
    <location>
        <begin position="169"/>
        <end position="283"/>
    </location>
</feature>
<evidence type="ECO:0000259" key="9">
    <source>
        <dbReference type="PROSITE" id="PS50271"/>
    </source>
</evidence>